<sequence length="199" mass="21031">MNKYPHDEFDDVDEDSKRRGVYRAINPNAARDKRSILALIGAGLAALILGGFMYVFSPQNASPEAATQATASSTPSASETASAEPIGEPYVVEIYNSGGVTGAASDAMNLLMNSEQNVEITQVGNWHGVPVNVSTIYYTAGNEQKATAVAEILGVDYTEESTEQDSPVVAVLGPEYVLSSLRTDEATDPSATASATDYQ</sequence>
<dbReference type="Proteomes" id="UP000516404">
    <property type="component" value="Chromosome"/>
</dbReference>
<evidence type="ECO:0000313" key="4">
    <source>
        <dbReference type="Proteomes" id="UP000516404"/>
    </source>
</evidence>
<keyword evidence="1" id="KW-1133">Transmembrane helix</keyword>
<dbReference type="KEGG" id="rter:IDM49_02050"/>
<evidence type="ECO:0000259" key="2">
    <source>
        <dbReference type="Pfam" id="PF13399"/>
    </source>
</evidence>
<organism evidence="3 4">
    <name type="scientific">Rothia terrae</name>
    <dbReference type="NCBI Taxonomy" id="396015"/>
    <lineage>
        <taxon>Bacteria</taxon>
        <taxon>Bacillati</taxon>
        <taxon>Actinomycetota</taxon>
        <taxon>Actinomycetes</taxon>
        <taxon>Micrococcales</taxon>
        <taxon>Micrococcaceae</taxon>
        <taxon>Rothia</taxon>
    </lineage>
</organism>
<accession>A0A7H2BEK0</accession>
<feature type="domain" description="LytR/CpsA/Psr regulator C-terminal" evidence="2">
    <location>
        <begin position="92"/>
        <end position="176"/>
    </location>
</feature>
<dbReference type="AlphaFoldDB" id="A0A7H2BEK0"/>
<protein>
    <submittedName>
        <fullName evidence="3">LytR C-terminal domain-containing protein</fullName>
    </submittedName>
</protein>
<dbReference type="Pfam" id="PF13399">
    <property type="entry name" value="LytR_C"/>
    <property type="match status" value="1"/>
</dbReference>
<gene>
    <name evidence="3" type="ORF">IDM49_02050</name>
</gene>
<proteinExistence type="predicted"/>
<keyword evidence="4" id="KW-1185">Reference proteome</keyword>
<keyword evidence="1" id="KW-0472">Membrane</keyword>
<dbReference type="RefSeq" id="WP_190724853.1">
    <property type="nucleotide sequence ID" value="NZ_CP061539.1"/>
</dbReference>
<feature type="transmembrane region" description="Helical" evidence="1">
    <location>
        <begin position="36"/>
        <end position="56"/>
    </location>
</feature>
<keyword evidence="1" id="KW-0812">Transmembrane</keyword>
<dbReference type="EMBL" id="CP061539">
    <property type="protein sequence ID" value="QNV38096.1"/>
    <property type="molecule type" value="Genomic_DNA"/>
</dbReference>
<name>A0A7H2BEK0_9MICC</name>
<evidence type="ECO:0000256" key="1">
    <source>
        <dbReference type="SAM" id="Phobius"/>
    </source>
</evidence>
<evidence type="ECO:0000313" key="3">
    <source>
        <dbReference type="EMBL" id="QNV38096.1"/>
    </source>
</evidence>
<dbReference type="InterPro" id="IPR027381">
    <property type="entry name" value="LytR/CpsA/Psr_C"/>
</dbReference>
<dbReference type="Gene3D" id="3.30.70.2390">
    <property type="match status" value="1"/>
</dbReference>
<dbReference type="GeneID" id="96623007"/>
<reference evidence="3 4" key="1">
    <citation type="submission" date="2020-09" db="EMBL/GenBank/DDBJ databases">
        <title>Investigation of environmental microbes.</title>
        <authorList>
            <person name="Ou Y."/>
            <person name="Kang Q."/>
        </authorList>
    </citation>
    <scope>NUCLEOTIDE SEQUENCE [LARGE SCALE GENOMIC DNA]</scope>
    <source>
        <strain evidence="3 4">KJZ-14</strain>
    </source>
</reference>